<reference evidence="1 2" key="1">
    <citation type="submission" date="2024-09" db="EMBL/GenBank/DDBJ databases">
        <authorList>
            <person name="Fullem K."/>
        </authorList>
    </citation>
    <scope>NUCLEOTIDE SEQUENCE [LARGE SCALE GENOMIC DNA]</scope>
    <source>
        <strain evidence="2">K1(2024)</strain>
    </source>
</reference>
<gene>
    <name evidence="1" type="ORF">ACE1YR_14560</name>
</gene>
<keyword evidence="2" id="KW-1185">Reference proteome</keyword>
<organism evidence="1 2">
    <name type="scientific">Pseudomonas boreofloridensis</name>
    <dbReference type="NCBI Taxonomy" id="3064348"/>
    <lineage>
        <taxon>Bacteria</taxon>
        <taxon>Pseudomonadati</taxon>
        <taxon>Pseudomonadota</taxon>
        <taxon>Gammaproteobacteria</taxon>
        <taxon>Pseudomonadales</taxon>
        <taxon>Pseudomonadaceae</taxon>
        <taxon>Pseudomonas</taxon>
    </lineage>
</organism>
<dbReference type="PANTHER" id="PTHR30348">
    <property type="entry name" value="UNCHARACTERIZED PROTEIN YECE"/>
    <property type="match status" value="1"/>
</dbReference>
<dbReference type="InterPro" id="IPR036520">
    <property type="entry name" value="UPF0759_sf"/>
</dbReference>
<evidence type="ECO:0000313" key="2">
    <source>
        <dbReference type="Proteomes" id="UP001577047"/>
    </source>
</evidence>
<accession>A0ABV4ZAH7</accession>
<dbReference type="SUPFAM" id="SSF117396">
    <property type="entry name" value="TM1631-like"/>
    <property type="match status" value="1"/>
</dbReference>
<dbReference type="PANTHER" id="PTHR30348:SF4">
    <property type="entry name" value="DUF72 DOMAIN-CONTAINING PROTEIN"/>
    <property type="match status" value="1"/>
</dbReference>
<dbReference type="Proteomes" id="UP001577047">
    <property type="component" value="Unassembled WGS sequence"/>
</dbReference>
<name>A0ABV4ZAH7_9PSED</name>
<dbReference type="Pfam" id="PF01904">
    <property type="entry name" value="DUF72"/>
    <property type="match status" value="1"/>
</dbReference>
<proteinExistence type="predicted"/>
<protein>
    <submittedName>
        <fullName evidence="1">DUF72 domain-containing protein</fullName>
    </submittedName>
</protein>
<dbReference type="EMBL" id="JBHFXX010000012">
    <property type="protein sequence ID" value="MFB3801635.1"/>
    <property type="molecule type" value="Genomic_DNA"/>
</dbReference>
<dbReference type="RefSeq" id="WP_304484952.1">
    <property type="nucleotide sequence ID" value="NZ_JAUQOQ010000015.1"/>
</dbReference>
<dbReference type="Gene3D" id="3.20.20.410">
    <property type="entry name" value="Protein of unknown function UPF0759"/>
    <property type="match status" value="1"/>
</dbReference>
<comment type="caution">
    <text evidence="1">The sequence shown here is derived from an EMBL/GenBank/DDBJ whole genome shotgun (WGS) entry which is preliminary data.</text>
</comment>
<dbReference type="InterPro" id="IPR002763">
    <property type="entry name" value="DUF72"/>
</dbReference>
<sequence length="305" mass="35155">MSDIRIGISGWRYAPWRKDFYPSGLRQDDELAFASRAVNSIEINGSFYALQTPERYRQWRDETPEDFVFSVKAPRYITHVRRLKDIDEAIANFFASGLLLLGDKLGPILWQFPPNLKFDEARFSHFLEHLPRDRKAARDCARHCSERFEDNGGLAIKGNAPLRHAIEIRHESFLCEAFITLLRKHKVALVVADSAGKWPCVEDITADFVYLRLHGDVELYSSGYTARALRHWRLRIQAWSRGEQPADAHCVLGKPPRKRMSRDVYCYFDNDQKVHAPFDARRLLSKLGLDGELVTEPGVETEVPL</sequence>
<evidence type="ECO:0000313" key="1">
    <source>
        <dbReference type="EMBL" id="MFB3801635.1"/>
    </source>
</evidence>